<dbReference type="AlphaFoldDB" id="A0A4W5RHN3"/>
<sequence>MTHFEVAVKTHNDAHFALSPSPHDSAEMLEIVLGGRQNTGSWISLGKMGEPVVSAPTPGILSWDEFRSFWVSWNGGGVQVGHGLQPSNESVILQWSSPLPGQVRHIGFSTGWGSVGEFKIWRKEDSDENHNEAFTLGVPHNVVPGSETATVFMIGDVMGPTLNNLDKLLRLPFGCGEQNMIHFAPNVFVLKYLQKTSQLSPEVEVEATDYLLQGYQRQLTYKRQDGSYSAFGERDFSGSMWLTAFVLKSFAQSRGFIFIDPEELRAAKAWLINHQREEGSFPAMGRILNKDLQGGIHGKISLTAYVVAALLETGIATEEEKIAVAKAKGFLESNTYTADDPYTTALSSYALALLRSPYASLALRRLNHMAITQDGFTHWSLTGSRVTDEDTFMGFSDGLSQSGRHTHCLATARLYSMTDYDVLTS</sequence>
<dbReference type="InterPro" id="IPR022041">
    <property type="entry name" value="Methyltransf_FA"/>
</dbReference>
<feature type="domain" description="Farnesoic acid O-methyl transferase" evidence="3">
    <location>
        <begin position="2"/>
        <end position="123"/>
    </location>
</feature>
<dbReference type="Gene3D" id="2.60.120.1540">
    <property type="match status" value="1"/>
</dbReference>
<dbReference type="PANTHER" id="PTHR11412">
    <property type="entry name" value="MACROGLOBULIN / COMPLEMENT"/>
    <property type="match status" value="1"/>
</dbReference>
<protein>
    <submittedName>
        <fullName evidence="4">C3 and PZP like alpha-2-macroglobulin domain containing 8</fullName>
    </submittedName>
</protein>
<dbReference type="GO" id="GO:0005615">
    <property type="term" value="C:extracellular space"/>
    <property type="evidence" value="ECO:0007669"/>
    <property type="project" value="InterPro"/>
</dbReference>
<dbReference type="Ensembl" id="ENSHHUT00000090910.1">
    <property type="protein sequence ID" value="ENSHHUP00000088167.1"/>
    <property type="gene ID" value="ENSHHUG00000050959.1"/>
</dbReference>
<proteinExistence type="predicted"/>
<dbReference type="Pfam" id="PF07678">
    <property type="entry name" value="TED_complement"/>
    <property type="match status" value="1"/>
</dbReference>
<keyword evidence="1" id="KW-1015">Disulfide bond</keyword>
<dbReference type="InterPro" id="IPR019742">
    <property type="entry name" value="MacrogloblnA2_CS"/>
</dbReference>
<dbReference type="PANTHER" id="PTHR11412:SF139">
    <property type="entry name" value="C3 AND PZP-LIKE ALPHA-2-MACROGLOBULIN DOMAIN-CONTAINING PROTEIN 8"/>
    <property type="match status" value="1"/>
</dbReference>
<dbReference type="PROSITE" id="PS00477">
    <property type="entry name" value="ALPHA_2_MACROGLOBULIN"/>
    <property type="match status" value="1"/>
</dbReference>
<dbReference type="SUPFAM" id="SSF48239">
    <property type="entry name" value="Terpenoid cyclases/Protein prenyltransferases"/>
    <property type="match status" value="1"/>
</dbReference>
<reference evidence="4" key="2">
    <citation type="submission" date="2025-08" db="UniProtKB">
        <authorList>
            <consortium name="Ensembl"/>
        </authorList>
    </citation>
    <scope>IDENTIFICATION</scope>
</reference>
<dbReference type="Pfam" id="PF12248">
    <property type="entry name" value="Methyltransf_FA"/>
    <property type="match status" value="1"/>
</dbReference>
<dbReference type="InterPro" id="IPR011626">
    <property type="entry name" value="Alpha-macroglobulin_TED"/>
</dbReference>
<reference evidence="4" key="3">
    <citation type="submission" date="2025-09" db="UniProtKB">
        <authorList>
            <consortium name="Ensembl"/>
        </authorList>
    </citation>
    <scope>IDENTIFICATION</scope>
</reference>
<dbReference type="InterPro" id="IPR008930">
    <property type="entry name" value="Terpenoid_cyclase/PrenylTrfase"/>
</dbReference>
<dbReference type="GeneTree" id="ENSGT00940000162399"/>
<dbReference type="InterPro" id="IPR047565">
    <property type="entry name" value="Alpha-macroglob_thiol-ester_cl"/>
</dbReference>
<dbReference type="SMART" id="SM01419">
    <property type="entry name" value="Thiol-ester_cl"/>
    <property type="match status" value="1"/>
</dbReference>
<name>A0A4W5RHN3_9TELE</name>
<evidence type="ECO:0000259" key="3">
    <source>
        <dbReference type="Pfam" id="PF12248"/>
    </source>
</evidence>
<evidence type="ECO:0000313" key="5">
    <source>
        <dbReference type="Proteomes" id="UP000314982"/>
    </source>
</evidence>
<reference evidence="5" key="1">
    <citation type="submission" date="2018-06" db="EMBL/GenBank/DDBJ databases">
        <title>Genome assembly of Danube salmon.</title>
        <authorList>
            <person name="Macqueen D.J."/>
            <person name="Gundappa M.K."/>
        </authorList>
    </citation>
    <scope>NUCLEOTIDE SEQUENCE [LARGE SCALE GENOMIC DNA]</scope>
</reference>
<evidence type="ECO:0000259" key="2">
    <source>
        <dbReference type="Pfam" id="PF07678"/>
    </source>
</evidence>
<dbReference type="Gene3D" id="1.50.10.20">
    <property type="match status" value="1"/>
</dbReference>
<evidence type="ECO:0000313" key="4">
    <source>
        <dbReference type="Ensembl" id="ENSHHUP00000088167.1"/>
    </source>
</evidence>
<dbReference type="Proteomes" id="UP000314982">
    <property type="component" value="Unassembled WGS sequence"/>
</dbReference>
<accession>A0A4W5RHN3</accession>
<dbReference type="InterPro" id="IPR050473">
    <property type="entry name" value="A2M/Complement_sys"/>
</dbReference>
<keyword evidence="5" id="KW-1185">Reference proteome</keyword>
<evidence type="ECO:0000256" key="1">
    <source>
        <dbReference type="ARBA" id="ARBA00023157"/>
    </source>
</evidence>
<organism evidence="4 5">
    <name type="scientific">Hucho hucho</name>
    <name type="common">huchen</name>
    <dbReference type="NCBI Taxonomy" id="62062"/>
    <lineage>
        <taxon>Eukaryota</taxon>
        <taxon>Metazoa</taxon>
        <taxon>Chordata</taxon>
        <taxon>Craniata</taxon>
        <taxon>Vertebrata</taxon>
        <taxon>Euteleostomi</taxon>
        <taxon>Actinopterygii</taxon>
        <taxon>Neopterygii</taxon>
        <taxon>Teleostei</taxon>
        <taxon>Protacanthopterygii</taxon>
        <taxon>Salmoniformes</taxon>
        <taxon>Salmonidae</taxon>
        <taxon>Salmoninae</taxon>
        <taxon>Hucho</taxon>
    </lineage>
</organism>
<feature type="domain" description="Alpha-macroglobulin-like TED" evidence="2">
    <location>
        <begin position="153"/>
        <end position="382"/>
    </location>
</feature>